<name>W9SJG8_9ROSA</name>
<organism evidence="2 3">
    <name type="scientific">Morus notabilis</name>
    <dbReference type="NCBI Taxonomy" id="981085"/>
    <lineage>
        <taxon>Eukaryota</taxon>
        <taxon>Viridiplantae</taxon>
        <taxon>Streptophyta</taxon>
        <taxon>Embryophyta</taxon>
        <taxon>Tracheophyta</taxon>
        <taxon>Spermatophyta</taxon>
        <taxon>Magnoliopsida</taxon>
        <taxon>eudicotyledons</taxon>
        <taxon>Gunneridae</taxon>
        <taxon>Pentapetalae</taxon>
        <taxon>rosids</taxon>
        <taxon>fabids</taxon>
        <taxon>Rosales</taxon>
        <taxon>Moraceae</taxon>
        <taxon>Moreae</taxon>
        <taxon>Morus</taxon>
    </lineage>
</organism>
<evidence type="ECO:0000313" key="2">
    <source>
        <dbReference type="EMBL" id="EXC34891.1"/>
    </source>
</evidence>
<reference evidence="3" key="1">
    <citation type="submission" date="2013-01" db="EMBL/GenBank/DDBJ databases">
        <title>Draft Genome Sequence of a Mulberry Tree, Morus notabilis C.K. Schneid.</title>
        <authorList>
            <person name="He N."/>
            <person name="Zhao S."/>
        </authorList>
    </citation>
    <scope>NUCLEOTIDE SEQUENCE</scope>
</reference>
<dbReference type="AlphaFoldDB" id="W9SJG8"/>
<proteinExistence type="predicted"/>
<protein>
    <submittedName>
        <fullName evidence="2">Uncharacterized protein</fullName>
    </submittedName>
</protein>
<gene>
    <name evidence="2" type="ORF">L484_020007</name>
</gene>
<evidence type="ECO:0000313" key="3">
    <source>
        <dbReference type="Proteomes" id="UP000030645"/>
    </source>
</evidence>
<dbReference type="EMBL" id="KE346352">
    <property type="protein sequence ID" value="EXC34891.1"/>
    <property type="molecule type" value="Genomic_DNA"/>
</dbReference>
<dbReference type="Proteomes" id="UP000030645">
    <property type="component" value="Unassembled WGS sequence"/>
</dbReference>
<accession>W9SJG8</accession>
<feature type="compositionally biased region" description="Acidic residues" evidence="1">
    <location>
        <begin position="85"/>
        <end position="96"/>
    </location>
</feature>
<feature type="compositionally biased region" description="Basic and acidic residues" evidence="1">
    <location>
        <begin position="97"/>
        <end position="118"/>
    </location>
</feature>
<keyword evidence="3" id="KW-1185">Reference proteome</keyword>
<evidence type="ECO:0000256" key="1">
    <source>
        <dbReference type="SAM" id="MobiDB-lite"/>
    </source>
</evidence>
<sequence>MGTIVRTTLQKCDRGDTDLIIAGEDDRSRGSEDDGVVNIKSVGGVGWDLRIYSERSMRRISCTDLSPTALWRRRVGRKTLMELGGGDDEIANEGESEEGRQRREIGMRGREREKGRLR</sequence>
<feature type="region of interest" description="Disordered" evidence="1">
    <location>
        <begin position="84"/>
        <end position="118"/>
    </location>
</feature>